<dbReference type="GO" id="GO:0030154">
    <property type="term" value="P:cell differentiation"/>
    <property type="evidence" value="ECO:0007669"/>
    <property type="project" value="UniProtKB-KW"/>
</dbReference>
<dbReference type="Proteomes" id="UP000585614">
    <property type="component" value="Unassembled WGS sequence"/>
</dbReference>
<keyword evidence="4" id="KW-0221">Differentiation</keyword>
<dbReference type="PRINTS" id="PR00404">
    <property type="entry name" value="MADSDOMAIN"/>
</dbReference>
<accession>A0A7J7Y5X6</accession>
<feature type="compositionally biased region" description="Low complexity" evidence="10">
    <location>
        <begin position="409"/>
        <end position="422"/>
    </location>
</feature>
<dbReference type="GO" id="GO:0045944">
    <property type="term" value="P:positive regulation of transcription by RNA polymerase II"/>
    <property type="evidence" value="ECO:0007669"/>
    <property type="project" value="InterPro"/>
</dbReference>
<name>A0A7J7Y5X6_RHIFE</name>
<dbReference type="InterPro" id="IPR036879">
    <property type="entry name" value="TF_MADSbox_sf"/>
</dbReference>
<evidence type="ECO:0000256" key="6">
    <source>
        <dbReference type="ARBA" id="ARBA00023125"/>
    </source>
</evidence>
<comment type="subcellular location">
    <subcellularLocation>
        <location evidence="1">Nucleus</location>
    </subcellularLocation>
</comment>
<keyword evidence="3" id="KW-0597">Phosphoprotein</keyword>
<protein>
    <submittedName>
        <fullName evidence="12">Myocyte enhancer factor 2C</fullName>
    </submittedName>
</protein>
<keyword evidence="2" id="KW-0217">Developmental protein</keyword>
<evidence type="ECO:0000313" key="13">
    <source>
        <dbReference type="Proteomes" id="UP000585614"/>
    </source>
</evidence>
<dbReference type="PANTHER" id="PTHR11945:SF637">
    <property type="entry name" value="MYOCYTE-SPECIFIC ENHANCER FACTOR 2A"/>
    <property type="match status" value="1"/>
</dbReference>
<dbReference type="InterPro" id="IPR002100">
    <property type="entry name" value="TF_MADSbox"/>
</dbReference>
<reference evidence="12 13" key="1">
    <citation type="journal article" date="2020" name="Nature">
        <title>Six reference-quality genomes reveal evolution of bat adaptations.</title>
        <authorList>
            <person name="Jebb D."/>
            <person name="Huang Z."/>
            <person name="Pippel M."/>
            <person name="Hughes G.M."/>
            <person name="Lavrichenko K."/>
            <person name="Devanna P."/>
            <person name="Winkler S."/>
            <person name="Jermiin L.S."/>
            <person name="Skirmuntt E.C."/>
            <person name="Katzourakis A."/>
            <person name="Burkitt-Gray L."/>
            <person name="Ray D.A."/>
            <person name="Sullivan K.A.M."/>
            <person name="Roscito J.G."/>
            <person name="Kirilenko B.M."/>
            <person name="Davalos L.M."/>
            <person name="Corthals A.P."/>
            <person name="Power M.L."/>
            <person name="Jones G."/>
            <person name="Ransome R.D."/>
            <person name="Dechmann D.K.N."/>
            <person name="Locatelli A.G."/>
            <person name="Puechmaille S.J."/>
            <person name="Fedrigo O."/>
            <person name="Jarvis E.D."/>
            <person name="Hiller M."/>
            <person name="Vernes S.C."/>
            <person name="Myers E.W."/>
            <person name="Teeling E.C."/>
        </authorList>
    </citation>
    <scope>NUCLEOTIDE SEQUENCE [LARGE SCALE GENOMIC DNA]</scope>
    <source>
        <strain evidence="12">MRhiFer1</strain>
        <tissue evidence="12">Lung</tissue>
    </source>
</reference>
<dbReference type="GO" id="GO:0042826">
    <property type="term" value="F:histone deacetylase binding"/>
    <property type="evidence" value="ECO:0007669"/>
    <property type="project" value="TreeGrafter"/>
</dbReference>
<evidence type="ECO:0000256" key="7">
    <source>
        <dbReference type="ARBA" id="ARBA00023159"/>
    </source>
</evidence>
<feature type="compositionally biased region" description="Basic and acidic residues" evidence="10">
    <location>
        <begin position="423"/>
        <end position="433"/>
    </location>
</feature>
<feature type="compositionally biased region" description="Polar residues" evidence="10">
    <location>
        <begin position="365"/>
        <end position="380"/>
    </location>
</feature>
<dbReference type="SMART" id="SM00432">
    <property type="entry name" value="MADS"/>
    <property type="match status" value="1"/>
</dbReference>
<gene>
    <name evidence="12" type="ORF">mRhiFer1_010886</name>
</gene>
<evidence type="ECO:0000256" key="5">
    <source>
        <dbReference type="ARBA" id="ARBA00023015"/>
    </source>
</evidence>
<keyword evidence="8" id="KW-0804">Transcription</keyword>
<evidence type="ECO:0000256" key="8">
    <source>
        <dbReference type="ARBA" id="ARBA00023163"/>
    </source>
</evidence>
<dbReference type="AlphaFoldDB" id="A0A7J7Y5X6"/>
<evidence type="ECO:0000256" key="4">
    <source>
        <dbReference type="ARBA" id="ARBA00022782"/>
    </source>
</evidence>
<keyword evidence="7" id="KW-0010">Activator</keyword>
<evidence type="ECO:0000313" key="12">
    <source>
        <dbReference type="EMBL" id="KAF6357218.1"/>
    </source>
</evidence>
<sequence length="463" mass="50252">MGRKKIQITRIMDERNRQVTFTKRKFGLMKKAYELSVLCDCEIALIIFNSTNKLFQYASTDMDKVLLKYTEYNEPHESRTNSDIVEALNKKENKGCESPDPDSSYALTPRTEEKYKKINEEFDNMIKSHKIPAVPPPNFEMPVSIPVSSHNSLVYSNPVSSLGNPNLLPLAHPSLQRNSMSPGVTHRPPSAGNTGGLMGGDLTPGAGTSAGNGYGNPRNSPGLLVSPGNLNKNMQAKSPPPMNLGMNNRKPDLRVLIPPGSKNTMPSVNQRINNSQSAQSLATPVVSVATPTLPGQGMGGYPSAISTTYGTEYSLSSADLSSLSGFNTASALHLGSVTGWQQQHLHNMPPSALSQLGACTSTHLSQSSNLSLPSTQSLNIKSEPVSPPRDRTTTPSRYPQHTRHEAGRSPVDSLSSCSSSYDGSDREDHRNEFHSPIGLTRPSPDERESPSVKRMRLSEGWAT</sequence>
<dbReference type="GO" id="GO:0000978">
    <property type="term" value="F:RNA polymerase II cis-regulatory region sequence-specific DNA binding"/>
    <property type="evidence" value="ECO:0007669"/>
    <property type="project" value="TreeGrafter"/>
</dbReference>
<evidence type="ECO:0000256" key="1">
    <source>
        <dbReference type="ARBA" id="ARBA00004123"/>
    </source>
</evidence>
<organism evidence="12 13">
    <name type="scientific">Rhinolophus ferrumequinum</name>
    <name type="common">Greater horseshoe bat</name>
    <dbReference type="NCBI Taxonomy" id="59479"/>
    <lineage>
        <taxon>Eukaryota</taxon>
        <taxon>Metazoa</taxon>
        <taxon>Chordata</taxon>
        <taxon>Craniata</taxon>
        <taxon>Vertebrata</taxon>
        <taxon>Euteleostomi</taxon>
        <taxon>Mammalia</taxon>
        <taxon>Eutheria</taxon>
        <taxon>Laurasiatheria</taxon>
        <taxon>Chiroptera</taxon>
        <taxon>Yinpterochiroptera</taxon>
        <taxon>Rhinolophoidea</taxon>
        <taxon>Rhinolophidae</taxon>
        <taxon>Rhinolophinae</taxon>
        <taxon>Rhinolophus</taxon>
    </lineage>
</organism>
<dbReference type="GO" id="GO:0000981">
    <property type="term" value="F:DNA-binding transcription factor activity, RNA polymerase II-specific"/>
    <property type="evidence" value="ECO:0007669"/>
    <property type="project" value="TreeGrafter"/>
</dbReference>
<proteinExistence type="predicted"/>
<dbReference type="InterPro" id="IPR022102">
    <property type="entry name" value="HJURP_C"/>
</dbReference>
<feature type="region of interest" description="Disordered" evidence="10">
    <location>
        <begin position="365"/>
        <end position="463"/>
    </location>
</feature>
<comment type="caution">
    <text evidence="12">The sequence shown here is derived from an EMBL/GenBank/DDBJ whole genome shotgun (WGS) entry which is preliminary data.</text>
</comment>
<dbReference type="Gene3D" id="3.40.1810.10">
    <property type="entry name" value="Transcription factor, MADS-box"/>
    <property type="match status" value="1"/>
</dbReference>
<evidence type="ECO:0000259" key="11">
    <source>
        <dbReference type="PROSITE" id="PS50066"/>
    </source>
</evidence>
<feature type="domain" description="MADS-box" evidence="11">
    <location>
        <begin position="1"/>
        <end position="61"/>
    </location>
</feature>
<dbReference type="FunFam" id="3.40.1810.10:FF:000001">
    <property type="entry name" value="Myocyte-specific enhancer factor 2A homolog"/>
    <property type="match status" value="1"/>
</dbReference>
<dbReference type="Pfam" id="PF12347">
    <property type="entry name" value="HJURP_C"/>
    <property type="match status" value="1"/>
</dbReference>
<feature type="region of interest" description="Disordered" evidence="10">
    <location>
        <begin position="178"/>
        <end position="221"/>
    </location>
</feature>
<evidence type="ECO:0000256" key="9">
    <source>
        <dbReference type="ARBA" id="ARBA00023242"/>
    </source>
</evidence>
<dbReference type="Pfam" id="PF00319">
    <property type="entry name" value="SRF-TF"/>
    <property type="match status" value="1"/>
</dbReference>
<dbReference type="InterPro" id="IPR033896">
    <property type="entry name" value="MEF2-like_N"/>
</dbReference>
<dbReference type="PANTHER" id="PTHR11945">
    <property type="entry name" value="MADS BOX PROTEIN"/>
    <property type="match status" value="1"/>
</dbReference>
<dbReference type="PROSITE" id="PS00350">
    <property type="entry name" value="MADS_BOX_1"/>
    <property type="match status" value="1"/>
</dbReference>
<dbReference type="EMBL" id="JACAGC010000007">
    <property type="protein sequence ID" value="KAF6357218.1"/>
    <property type="molecule type" value="Genomic_DNA"/>
</dbReference>
<dbReference type="GO" id="GO:0005634">
    <property type="term" value="C:nucleus"/>
    <property type="evidence" value="ECO:0007669"/>
    <property type="project" value="UniProtKB-SubCell"/>
</dbReference>
<dbReference type="PROSITE" id="PS50066">
    <property type="entry name" value="MADS_BOX_2"/>
    <property type="match status" value="1"/>
</dbReference>
<dbReference type="SUPFAM" id="SSF55455">
    <property type="entry name" value="SRF-like"/>
    <property type="match status" value="1"/>
</dbReference>
<keyword evidence="5" id="KW-0805">Transcription regulation</keyword>
<evidence type="ECO:0000256" key="2">
    <source>
        <dbReference type="ARBA" id="ARBA00022473"/>
    </source>
</evidence>
<keyword evidence="6" id="KW-0238">DNA-binding</keyword>
<dbReference type="GO" id="GO:0046983">
    <property type="term" value="F:protein dimerization activity"/>
    <property type="evidence" value="ECO:0007669"/>
    <property type="project" value="InterPro"/>
</dbReference>
<evidence type="ECO:0000256" key="10">
    <source>
        <dbReference type="SAM" id="MobiDB-lite"/>
    </source>
</evidence>
<dbReference type="CDD" id="cd00265">
    <property type="entry name" value="MADS_MEF2_like"/>
    <property type="match status" value="1"/>
</dbReference>
<keyword evidence="9" id="KW-0539">Nucleus</keyword>
<evidence type="ECO:0000256" key="3">
    <source>
        <dbReference type="ARBA" id="ARBA00022553"/>
    </source>
</evidence>